<keyword evidence="2" id="KW-1185">Reference proteome</keyword>
<gene>
    <name evidence="1" type="ORF">THSYN_08890</name>
</gene>
<dbReference type="Pfam" id="PF07357">
    <property type="entry name" value="DRAT"/>
    <property type="match status" value="1"/>
</dbReference>
<evidence type="ECO:0000313" key="2">
    <source>
        <dbReference type="Proteomes" id="UP000232638"/>
    </source>
</evidence>
<dbReference type="GO" id="GO:0009399">
    <property type="term" value="P:nitrogen fixation"/>
    <property type="evidence" value="ECO:0007669"/>
    <property type="project" value="InterPro"/>
</dbReference>
<evidence type="ECO:0000313" key="1">
    <source>
        <dbReference type="EMBL" id="AUB81055.1"/>
    </source>
</evidence>
<dbReference type="AlphaFoldDB" id="A0A2K8U673"/>
<dbReference type="InterPro" id="IPR009953">
    <property type="entry name" value="DRA_trans"/>
</dbReference>
<proteinExistence type="predicted"/>
<protein>
    <submittedName>
        <fullName evidence="1">NAD(+)--dinitrogen-reductase ADP-D-ribosyltransferase</fullName>
    </submittedName>
</protein>
<dbReference type="Proteomes" id="UP000232638">
    <property type="component" value="Chromosome"/>
</dbReference>
<sequence length="293" mass="32974">MDNDRQPESEMDLARHASFLAAAATLPPAARLCINRCNLPAWILGSLAFQRHPVPLAIDGVHDFHSDLCRRLDPIADHGARAQCFADYMTVRFCLEDLEEAGLTPGRRKKSRANANYLRLVRGWSFDSDGREGAVLKYWAETRFGLLARHHGRPLHGRGSEDYLWFQGEAVRGIYGTNAVESQLDLLYTYCQYELARQHPGTTHLTLHRGINSIGDHEVLGREPDGSYLVLLNNLNSFTSDRERADEFGDYLLTAQVPRAKVFFYNRLLPGMLKGEDEFVVVGGVYGVRIATL</sequence>
<reference evidence="1 2" key="1">
    <citation type="submission" date="2017-03" db="EMBL/GenBank/DDBJ databases">
        <title>Complete genome sequence of Candidatus 'Thiodictyon syntrophicum' sp. nov. strain Cad16T, a photolithoautotroph purple sulfur bacterium isolated from an alpine meromictic lake.</title>
        <authorList>
            <person name="Luedin S.M."/>
            <person name="Pothier J.F."/>
            <person name="Danza F."/>
            <person name="Storelli N."/>
            <person name="Wittwer M."/>
            <person name="Tonolla M."/>
        </authorList>
    </citation>
    <scope>NUCLEOTIDE SEQUENCE [LARGE SCALE GENOMIC DNA]</scope>
    <source>
        <strain evidence="1 2">Cad16T</strain>
    </source>
</reference>
<dbReference type="EMBL" id="CP020370">
    <property type="protein sequence ID" value="AUB81055.1"/>
    <property type="molecule type" value="Genomic_DNA"/>
</dbReference>
<name>A0A2K8U673_9GAMM</name>
<organism evidence="1 2">
    <name type="scientific">Candidatus Thiodictyon syntrophicum</name>
    <dbReference type="NCBI Taxonomy" id="1166950"/>
    <lineage>
        <taxon>Bacteria</taxon>
        <taxon>Pseudomonadati</taxon>
        <taxon>Pseudomonadota</taxon>
        <taxon>Gammaproteobacteria</taxon>
        <taxon>Chromatiales</taxon>
        <taxon>Chromatiaceae</taxon>
        <taxon>Thiodictyon</taxon>
    </lineage>
</organism>
<accession>A0A2K8U673</accession>
<dbReference type="KEGG" id="tsy:THSYN_08890"/>
<keyword evidence="1" id="KW-0808">Transferase</keyword>
<dbReference type="GO" id="GO:0030701">
    <property type="term" value="F:NAD+-dinitrogen-reductase ADP-D-ribosyltransferase activity"/>
    <property type="evidence" value="ECO:0007669"/>
    <property type="project" value="InterPro"/>
</dbReference>